<name>A0ABM1MTV3_NICVS</name>
<dbReference type="PANTHER" id="PTHR31531">
    <property type="entry name" value="E3 UBIQUITIN-PROTEIN LIGASE E3D FAMILY MEMBER"/>
    <property type="match status" value="1"/>
</dbReference>
<dbReference type="RefSeq" id="XP_017778003.1">
    <property type="nucleotide sequence ID" value="XM_017922514.1"/>
</dbReference>
<evidence type="ECO:0000256" key="5">
    <source>
        <dbReference type="ARBA" id="ARBA00032234"/>
    </source>
</evidence>
<evidence type="ECO:0000256" key="4">
    <source>
        <dbReference type="ARBA" id="ARBA00029737"/>
    </source>
</evidence>
<dbReference type="Proteomes" id="UP000695000">
    <property type="component" value="Unplaced"/>
</dbReference>
<comment type="function">
    <text evidence="7">E3 ubiquitin-protein ligase which accepts ubiquitin from specific E2 ubiquitin-conjugating enzymes, and transfers it to substrates, generally promoting their degradation by the proteasome. Independently of its E3 ubiquitin-protein ligase activity, acts as an inhibitor of CPSF3 endonuclease activity by blocking CPSF3 active site.</text>
</comment>
<evidence type="ECO:0000256" key="2">
    <source>
        <dbReference type="ARBA" id="ARBA00012485"/>
    </source>
</evidence>
<evidence type="ECO:0000256" key="8">
    <source>
        <dbReference type="ARBA" id="ARBA00064185"/>
    </source>
</evidence>
<dbReference type="GeneID" id="108563754"/>
<evidence type="ECO:0000313" key="10">
    <source>
        <dbReference type="RefSeq" id="XP_017778003.1"/>
    </source>
</evidence>
<dbReference type="EC" id="2.3.2.26" evidence="2"/>
<dbReference type="Pfam" id="PF09814">
    <property type="entry name" value="HECT_2"/>
    <property type="match status" value="1"/>
</dbReference>
<evidence type="ECO:0000256" key="3">
    <source>
        <dbReference type="ARBA" id="ARBA00013646"/>
    </source>
</evidence>
<comment type="catalytic activity">
    <reaction evidence="1">
        <text>S-ubiquitinyl-[E2 ubiquitin-conjugating enzyme]-L-cysteine + [acceptor protein]-L-lysine = [E2 ubiquitin-conjugating enzyme]-L-cysteine + N(6)-ubiquitinyl-[acceptor protein]-L-lysine.</text>
        <dbReference type="EC" id="2.3.2.26"/>
    </reaction>
</comment>
<evidence type="ECO:0000256" key="6">
    <source>
        <dbReference type="ARBA" id="ARBA00032298"/>
    </source>
</evidence>
<reference evidence="10" key="1">
    <citation type="submission" date="2025-08" db="UniProtKB">
        <authorList>
            <consortium name="RefSeq"/>
        </authorList>
    </citation>
    <scope>IDENTIFICATION</scope>
    <source>
        <tissue evidence="10">Whole Larva</tissue>
    </source>
</reference>
<dbReference type="InterPro" id="IPR019193">
    <property type="entry name" value="UBQ-conj_enz_E2-bd_prot"/>
</dbReference>
<gene>
    <name evidence="10" type="primary">LOC108563754</name>
</gene>
<dbReference type="PANTHER" id="PTHR31531:SF2">
    <property type="entry name" value="E3 UBIQUITIN-PROTEIN LIGASE E3D"/>
    <property type="match status" value="1"/>
</dbReference>
<evidence type="ECO:0000256" key="7">
    <source>
        <dbReference type="ARBA" id="ARBA00053831"/>
    </source>
</evidence>
<comment type="subunit">
    <text evidence="8">Interacts with UBE2C/UbcH10 (E2 ubiquitin-conjugating enzyme). In vitro, interacts with cyclin-B.</text>
</comment>
<sequence length="349" mass="40799">MLLQSVLMEFRPRLQSVNVFIILKNDIAQECRLKFDDDYLQITIDNEEEIIELDNSFLVSAVSSLVAKRNFISFRSMLQRSTMRRFKAELLSSKLSNLKVKLNECKLIKEVPYRFFCKKCFKTLGECNFKRILPLPMHSEHNDWYCHASEDTHINLNPSTTDFFYTKTFFHVNSSSFKGTIKGNKILYCNNCDEWLGDYVNRETSKLWFSTLNIINEDNVIPSDSLSDCFAIIKECFAELPLTSLKISLNWQKDDSTVDYLLLWVLEKNLSVHIVGEGKKNVCKVLYRFDDELQDDWVHDSINQNVAVSKPMFLAIGEHLRKMGEYIPTEFNISNGFYVSYLSLYDYLK</sequence>
<organism evidence="9 10">
    <name type="scientific">Nicrophorus vespilloides</name>
    <name type="common">Boreal carrion beetle</name>
    <dbReference type="NCBI Taxonomy" id="110193"/>
    <lineage>
        <taxon>Eukaryota</taxon>
        <taxon>Metazoa</taxon>
        <taxon>Ecdysozoa</taxon>
        <taxon>Arthropoda</taxon>
        <taxon>Hexapoda</taxon>
        <taxon>Insecta</taxon>
        <taxon>Pterygota</taxon>
        <taxon>Neoptera</taxon>
        <taxon>Endopterygota</taxon>
        <taxon>Coleoptera</taxon>
        <taxon>Polyphaga</taxon>
        <taxon>Staphyliniformia</taxon>
        <taxon>Silphidae</taxon>
        <taxon>Nicrophorinae</taxon>
        <taxon>Nicrophorus</taxon>
    </lineage>
</organism>
<evidence type="ECO:0000256" key="1">
    <source>
        <dbReference type="ARBA" id="ARBA00000885"/>
    </source>
</evidence>
<proteinExistence type="predicted"/>
<accession>A0ABM1MTV3</accession>
<evidence type="ECO:0000313" key="9">
    <source>
        <dbReference type="Proteomes" id="UP000695000"/>
    </source>
</evidence>
<protein>
    <recommendedName>
        <fullName evidence="3">E3 ubiquitin-protein ligase E3D</fullName>
        <ecNumber evidence="2">2.3.2.26</ecNumber>
    </recommendedName>
    <alternativeName>
        <fullName evidence="6">HECT-type E3 ubiquitin transferase E3D</fullName>
    </alternativeName>
    <alternativeName>
        <fullName evidence="5">UbcH10-binding protein with a HECT-like domain</fullName>
    </alternativeName>
    <alternativeName>
        <fullName evidence="4">Ubiquitin-conjugating enzyme E2C-binding protein</fullName>
    </alternativeName>
</protein>
<keyword evidence="9" id="KW-1185">Reference proteome</keyword>